<dbReference type="PANTHER" id="PTHR46101:SF2">
    <property type="entry name" value="SERINE DECARBOXYLASE"/>
    <property type="match status" value="1"/>
</dbReference>
<dbReference type="PROSITE" id="PS00392">
    <property type="entry name" value="DDC_GAD_HDC_YDC"/>
    <property type="match status" value="1"/>
</dbReference>
<gene>
    <name evidence="8" type="ORF">D0Y65_027855</name>
</gene>
<keyword evidence="3" id="KW-0210">Decarboxylase</keyword>
<dbReference type="InterPro" id="IPR021115">
    <property type="entry name" value="Pyridoxal-P_BS"/>
</dbReference>
<accession>A0A445IRI7</accession>
<dbReference type="NCBIfam" id="NF002748">
    <property type="entry name" value="PRK02769.1"/>
    <property type="match status" value="1"/>
</dbReference>
<dbReference type="InterPro" id="IPR015424">
    <property type="entry name" value="PyrdxlP-dep_Trfase"/>
</dbReference>
<evidence type="ECO:0000256" key="1">
    <source>
        <dbReference type="ARBA" id="ARBA00001933"/>
    </source>
</evidence>
<dbReference type="SMR" id="A0A445IRI7"/>
<dbReference type="EMBL" id="QZWG01000010">
    <property type="protein sequence ID" value="RZB88638.1"/>
    <property type="molecule type" value="Genomic_DNA"/>
</dbReference>
<keyword evidence="4 6" id="KW-0663">Pyridoxal phosphate</keyword>
<dbReference type="InterPro" id="IPR051151">
    <property type="entry name" value="Group_II_Decarboxylase"/>
</dbReference>
<evidence type="ECO:0000256" key="7">
    <source>
        <dbReference type="RuleBase" id="RU000382"/>
    </source>
</evidence>
<evidence type="ECO:0000313" key="9">
    <source>
        <dbReference type="Proteomes" id="UP000289340"/>
    </source>
</evidence>
<dbReference type="InterPro" id="IPR015421">
    <property type="entry name" value="PyrdxlP-dep_Trfase_major"/>
</dbReference>
<keyword evidence="5 7" id="KW-0456">Lyase</keyword>
<protein>
    <submittedName>
        <fullName evidence="8">Serine decarboxylase</fullName>
    </submittedName>
</protein>
<dbReference type="GO" id="GO:0019752">
    <property type="term" value="P:carboxylic acid metabolic process"/>
    <property type="evidence" value="ECO:0007669"/>
    <property type="project" value="InterPro"/>
</dbReference>
<dbReference type="GO" id="GO:0016831">
    <property type="term" value="F:carboxy-lyase activity"/>
    <property type="evidence" value="ECO:0007669"/>
    <property type="project" value="UniProtKB-KW"/>
</dbReference>
<evidence type="ECO:0000256" key="5">
    <source>
        <dbReference type="ARBA" id="ARBA00023239"/>
    </source>
</evidence>
<dbReference type="InterPro" id="IPR015422">
    <property type="entry name" value="PyrdxlP-dep_Trfase_small"/>
</dbReference>
<comment type="similarity">
    <text evidence="2 7">Belongs to the group II decarboxylase family.</text>
</comment>
<organism evidence="8 9">
    <name type="scientific">Glycine soja</name>
    <name type="common">Wild soybean</name>
    <dbReference type="NCBI Taxonomy" id="3848"/>
    <lineage>
        <taxon>Eukaryota</taxon>
        <taxon>Viridiplantae</taxon>
        <taxon>Streptophyta</taxon>
        <taxon>Embryophyta</taxon>
        <taxon>Tracheophyta</taxon>
        <taxon>Spermatophyta</taxon>
        <taxon>Magnoliopsida</taxon>
        <taxon>eudicotyledons</taxon>
        <taxon>Gunneridae</taxon>
        <taxon>Pentapetalae</taxon>
        <taxon>rosids</taxon>
        <taxon>fabids</taxon>
        <taxon>Fabales</taxon>
        <taxon>Fabaceae</taxon>
        <taxon>Papilionoideae</taxon>
        <taxon>50 kb inversion clade</taxon>
        <taxon>NPAAA clade</taxon>
        <taxon>indigoferoid/millettioid clade</taxon>
        <taxon>Phaseoleae</taxon>
        <taxon>Glycine</taxon>
        <taxon>Glycine subgen. Soja</taxon>
    </lineage>
</organism>
<reference evidence="8 9" key="1">
    <citation type="submission" date="2018-09" db="EMBL/GenBank/DDBJ databases">
        <title>A high-quality reference genome of wild soybean provides a powerful tool to mine soybean genomes.</title>
        <authorList>
            <person name="Xie M."/>
            <person name="Chung C.Y.L."/>
            <person name="Li M.-W."/>
            <person name="Wong F.-L."/>
            <person name="Chan T.-F."/>
            <person name="Lam H.-M."/>
        </authorList>
    </citation>
    <scope>NUCLEOTIDE SEQUENCE [LARGE SCALE GENOMIC DNA]</scope>
    <source>
        <strain evidence="9">cv. W05</strain>
        <tissue evidence="8">Hypocotyl of etiolated seedlings</tissue>
    </source>
</reference>
<dbReference type="Gene3D" id="3.90.1150.10">
    <property type="entry name" value="Aspartate Aminotransferase, domain 1"/>
    <property type="match status" value="1"/>
</dbReference>
<name>A0A445IRI7_GLYSO</name>
<proteinExistence type="inferred from homology"/>
<dbReference type="PANTHER" id="PTHR46101">
    <property type="match status" value="1"/>
</dbReference>
<evidence type="ECO:0000256" key="2">
    <source>
        <dbReference type="ARBA" id="ARBA00009533"/>
    </source>
</evidence>
<dbReference type="Gramene" id="XM_028326787.1">
    <property type="protein sequence ID" value="XP_028182588.1"/>
    <property type="gene ID" value="LOC114369559"/>
</dbReference>
<dbReference type="AlphaFoldDB" id="A0A445IRI7"/>
<sequence>MAFIPAATELLPTVVSDAELSKKDEKQKIDIQQNSNHMTNLAITKCSGETQANLASVITQYVETLNQHNLRFLGYPTNQDFDYDALAPLLHFHLNNVGDPFTESSFSLNSSKFEVCVLDWFANLWEIDKGEYWGYVTTGGTEGNLHGILTGREQFPDGILYTSQDSHYSIFKAARMYRMQCVTVGTLVSGEIDCVDLKALLLAHKDKPAIINLNIGTTMKGAIDDIDLVVQTLEGSGFSCDQFYIHCDGALFGMMMPFLIQAPKVTFKKPIGSITISGHKFLGCPFPCGVLITRLEYINTLAKNVEYIASRDVTITGSRSGHAPIFLWYALKERGSVGLQNEVQKCIISARYLQHRLREAKIGAMLNEFSNTVVFERPQDDDFARKWSLACKKNIAHGVVMQHVTVEMLDSFVNEFIQERQIWFQDDGKRNPLCLANDIGVGNCACILHE</sequence>
<dbReference type="InterPro" id="IPR002129">
    <property type="entry name" value="PyrdxlP-dep_de-COase"/>
</dbReference>
<comment type="cofactor">
    <cofactor evidence="1 6 7">
        <name>pyridoxal 5'-phosphate</name>
        <dbReference type="ChEBI" id="CHEBI:597326"/>
    </cofactor>
</comment>
<evidence type="ECO:0000256" key="4">
    <source>
        <dbReference type="ARBA" id="ARBA00022898"/>
    </source>
</evidence>
<evidence type="ECO:0000256" key="3">
    <source>
        <dbReference type="ARBA" id="ARBA00022793"/>
    </source>
</evidence>
<feature type="modified residue" description="N6-(pyridoxal phosphate)lysine" evidence="6">
    <location>
        <position position="280"/>
    </location>
</feature>
<dbReference type="Pfam" id="PF00282">
    <property type="entry name" value="Pyridoxal_deC"/>
    <property type="match status" value="1"/>
</dbReference>
<dbReference type="Gene3D" id="3.40.640.10">
    <property type="entry name" value="Type I PLP-dependent aspartate aminotransferase-like (Major domain)"/>
    <property type="match status" value="1"/>
</dbReference>
<keyword evidence="9" id="KW-1185">Reference proteome</keyword>
<dbReference type="Proteomes" id="UP000289340">
    <property type="component" value="Chromosome 10"/>
</dbReference>
<dbReference type="SUPFAM" id="SSF53383">
    <property type="entry name" value="PLP-dependent transferases"/>
    <property type="match status" value="1"/>
</dbReference>
<dbReference type="GO" id="GO:0030170">
    <property type="term" value="F:pyridoxal phosphate binding"/>
    <property type="evidence" value="ECO:0007669"/>
    <property type="project" value="InterPro"/>
</dbReference>
<evidence type="ECO:0000256" key="6">
    <source>
        <dbReference type="PIRSR" id="PIRSR602129-50"/>
    </source>
</evidence>
<evidence type="ECO:0000313" key="8">
    <source>
        <dbReference type="EMBL" id="RZB88638.1"/>
    </source>
</evidence>
<comment type="caution">
    <text evidence="8">The sequence shown here is derived from an EMBL/GenBank/DDBJ whole genome shotgun (WGS) entry which is preliminary data.</text>
</comment>